<name>A0AAW1E5A1_ZOAVI</name>
<proteinExistence type="predicted"/>
<dbReference type="Proteomes" id="UP001488805">
    <property type="component" value="Unassembled WGS sequence"/>
</dbReference>
<reference evidence="3 4" key="1">
    <citation type="journal article" date="2024" name="Genome Biol. Evol.">
        <title>Chromosome-level genome assembly of the viviparous eelpout Zoarces viviparus.</title>
        <authorList>
            <person name="Fuhrmann N."/>
            <person name="Brasseur M.V."/>
            <person name="Bakowski C.E."/>
            <person name="Podsiadlowski L."/>
            <person name="Prost S."/>
            <person name="Krehenwinkel H."/>
            <person name="Mayer C."/>
        </authorList>
    </citation>
    <scope>NUCLEOTIDE SEQUENCE [LARGE SCALE GENOMIC DNA]</scope>
    <source>
        <strain evidence="3">NO-MEL_2022_Ind0_liver</strain>
    </source>
</reference>
<comment type="caution">
    <text evidence="3">The sequence shown here is derived from an EMBL/GenBank/DDBJ whole genome shotgun (WGS) entry which is preliminary data.</text>
</comment>
<protein>
    <submittedName>
        <fullName evidence="3">Uncharacterized protein</fullName>
    </submittedName>
</protein>
<dbReference type="SUPFAM" id="SSF58104">
    <property type="entry name" value="Methyl-accepting chemotaxis protein (MCP) signaling domain"/>
    <property type="match status" value="1"/>
</dbReference>
<accession>A0AAW1E5A1</accession>
<keyword evidence="1" id="KW-0175">Coiled coil</keyword>
<dbReference type="AlphaFoldDB" id="A0AAW1E5A1"/>
<dbReference type="EMBL" id="JBCEZU010000575">
    <property type="protein sequence ID" value="KAK9517338.1"/>
    <property type="molecule type" value="Genomic_DNA"/>
</dbReference>
<organism evidence="3 4">
    <name type="scientific">Zoarces viviparus</name>
    <name type="common">Viviparous eelpout</name>
    <name type="synonym">Blennius viviparus</name>
    <dbReference type="NCBI Taxonomy" id="48416"/>
    <lineage>
        <taxon>Eukaryota</taxon>
        <taxon>Metazoa</taxon>
        <taxon>Chordata</taxon>
        <taxon>Craniata</taxon>
        <taxon>Vertebrata</taxon>
        <taxon>Euteleostomi</taxon>
        <taxon>Actinopterygii</taxon>
        <taxon>Neopterygii</taxon>
        <taxon>Teleostei</taxon>
        <taxon>Neoteleostei</taxon>
        <taxon>Acanthomorphata</taxon>
        <taxon>Eupercaria</taxon>
        <taxon>Perciformes</taxon>
        <taxon>Cottioidei</taxon>
        <taxon>Zoarcales</taxon>
        <taxon>Zoarcidae</taxon>
        <taxon>Zoarcinae</taxon>
        <taxon>Zoarces</taxon>
    </lineage>
</organism>
<evidence type="ECO:0000256" key="2">
    <source>
        <dbReference type="SAM" id="MobiDB-lite"/>
    </source>
</evidence>
<feature type="region of interest" description="Disordered" evidence="2">
    <location>
        <begin position="270"/>
        <end position="300"/>
    </location>
</feature>
<keyword evidence="4" id="KW-1185">Reference proteome</keyword>
<evidence type="ECO:0000313" key="3">
    <source>
        <dbReference type="EMBL" id="KAK9517338.1"/>
    </source>
</evidence>
<sequence length="307" mass="35255">MANWAANMSLQGEIRTLKDIIEDECAQKAALQTENMRLSVIYDIMEVNYRDLQQALGGLRFESCILLETNQDLQRNNKELQNKNKILQTKSDELQMRIDELLTKVDELLTTSDELPTNVDEIPTTSDEVPTNVDEIPTTIDELPTKVDEPLTTSDELPTNVDEIPTTIDELPTKVDELLTTSDELPTKVDEILTTSDELLKKKDKLKPIIKYPKLFAKHALPYQCFEAVEKEKAEKTDKRERLLLPQEDVCPKAPKVSFWRKFKDFCKRHVRKKSKPESSTRQMTSEADPPPGCSYMNLDGWLERIT</sequence>
<evidence type="ECO:0000256" key="1">
    <source>
        <dbReference type="SAM" id="Coils"/>
    </source>
</evidence>
<dbReference type="Gene3D" id="1.10.287.950">
    <property type="entry name" value="Methyl-accepting chemotaxis protein"/>
    <property type="match status" value="1"/>
</dbReference>
<evidence type="ECO:0000313" key="4">
    <source>
        <dbReference type="Proteomes" id="UP001488805"/>
    </source>
</evidence>
<feature type="coiled-coil region" evidence="1">
    <location>
        <begin position="70"/>
        <end position="111"/>
    </location>
</feature>
<gene>
    <name evidence="3" type="ORF">VZT92_025219</name>
</gene>